<proteinExistence type="predicted"/>
<dbReference type="EMBL" id="LSGP01000026">
    <property type="protein sequence ID" value="KYZ74887.1"/>
    <property type="molecule type" value="Genomic_DNA"/>
</dbReference>
<accession>A0A154BLM8</accession>
<dbReference type="RefSeq" id="WP_066245325.1">
    <property type="nucleotide sequence ID" value="NZ_LSGP01000026.1"/>
</dbReference>
<organism evidence="3 4">
    <name type="scientific">Anaerosporomusa subterranea</name>
    <dbReference type="NCBI Taxonomy" id="1794912"/>
    <lineage>
        <taxon>Bacteria</taxon>
        <taxon>Bacillati</taxon>
        <taxon>Bacillota</taxon>
        <taxon>Negativicutes</taxon>
        <taxon>Acetonemataceae</taxon>
        <taxon>Anaerosporomusa</taxon>
    </lineage>
</organism>
<evidence type="ECO:0008006" key="5">
    <source>
        <dbReference type="Google" id="ProtNLM"/>
    </source>
</evidence>
<protein>
    <recommendedName>
        <fullName evidence="5">Secreted protein</fullName>
    </recommendedName>
</protein>
<feature type="region of interest" description="Disordered" evidence="1">
    <location>
        <begin position="45"/>
        <end position="68"/>
    </location>
</feature>
<gene>
    <name evidence="3" type="ORF">AXX12_14995</name>
</gene>
<sequence>MKKLALVATLAFVLTGFASTVFAGEGNYIQEKIIRDTEKRIVEKEKEAGKNQVQASDCCEISPQKENK</sequence>
<evidence type="ECO:0000256" key="1">
    <source>
        <dbReference type="SAM" id="MobiDB-lite"/>
    </source>
</evidence>
<evidence type="ECO:0000313" key="4">
    <source>
        <dbReference type="Proteomes" id="UP000076268"/>
    </source>
</evidence>
<comment type="caution">
    <text evidence="3">The sequence shown here is derived from an EMBL/GenBank/DDBJ whole genome shotgun (WGS) entry which is preliminary data.</text>
</comment>
<name>A0A154BLM8_ANASB</name>
<dbReference type="Proteomes" id="UP000076268">
    <property type="component" value="Unassembled WGS sequence"/>
</dbReference>
<dbReference type="AlphaFoldDB" id="A0A154BLM8"/>
<evidence type="ECO:0000256" key="2">
    <source>
        <dbReference type="SAM" id="SignalP"/>
    </source>
</evidence>
<feature type="chain" id="PRO_5007594820" description="Secreted protein" evidence="2">
    <location>
        <begin position="24"/>
        <end position="68"/>
    </location>
</feature>
<keyword evidence="4" id="KW-1185">Reference proteome</keyword>
<evidence type="ECO:0000313" key="3">
    <source>
        <dbReference type="EMBL" id="KYZ74887.1"/>
    </source>
</evidence>
<feature type="signal peptide" evidence="2">
    <location>
        <begin position="1"/>
        <end position="23"/>
    </location>
</feature>
<reference evidence="3 4" key="1">
    <citation type="submission" date="2016-02" db="EMBL/GenBank/DDBJ databases">
        <title>Anaerosporomusa subterraneum gen. nov., sp. nov., a spore-forming obligate anaerobe isolated from saprolite.</title>
        <authorList>
            <person name="Choi J.K."/>
            <person name="Shah M."/>
            <person name="Yee N."/>
        </authorList>
    </citation>
    <scope>NUCLEOTIDE SEQUENCE [LARGE SCALE GENOMIC DNA]</scope>
    <source>
        <strain evidence="3 4">RU4</strain>
    </source>
</reference>
<keyword evidence="2" id="KW-0732">Signal</keyword>